<accession>T1HYL2</accession>
<dbReference type="GO" id="GO:0005654">
    <property type="term" value="C:nucleoplasm"/>
    <property type="evidence" value="ECO:0007669"/>
    <property type="project" value="TreeGrafter"/>
</dbReference>
<reference evidence="2" key="1">
    <citation type="submission" date="2015-05" db="UniProtKB">
        <authorList>
            <consortium name="EnsemblMetazoa"/>
        </authorList>
    </citation>
    <scope>IDENTIFICATION</scope>
</reference>
<dbReference type="OMA" id="FNIRGAR"/>
<dbReference type="Proteomes" id="UP000015103">
    <property type="component" value="Unassembled WGS sequence"/>
</dbReference>
<dbReference type="EnsemblMetazoa" id="RPRC009132-RA">
    <property type="protein sequence ID" value="RPRC009132-PA"/>
    <property type="gene ID" value="RPRC009132"/>
</dbReference>
<dbReference type="VEuPathDB" id="VectorBase:RPRC009132"/>
<organism evidence="2 3">
    <name type="scientific">Rhodnius prolixus</name>
    <name type="common">Triatomid bug</name>
    <dbReference type="NCBI Taxonomy" id="13249"/>
    <lineage>
        <taxon>Eukaryota</taxon>
        <taxon>Metazoa</taxon>
        <taxon>Ecdysozoa</taxon>
        <taxon>Arthropoda</taxon>
        <taxon>Hexapoda</taxon>
        <taxon>Insecta</taxon>
        <taxon>Pterygota</taxon>
        <taxon>Neoptera</taxon>
        <taxon>Paraneoptera</taxon>
        <taxon>Hemiptera</taxon>
        <taxon>Heteroptera</taxon>
        <taxon>Panheteroptera</taxon>
        <taxon>Cimicomorpha</taxon>
        <taxon>Reduviidae</taxon>
        <taxon>Triatominae</taxon>
        <taxon>Rhodnius</taxon>
    </lineage>
</organism>
<proteinExistence type="predicted"/>
<dbReference type="eggNOG" id="KOG2992">
    <property type="taxonomic scope" value="Eukaryota"/>
</dbReference>
<sequence>MILVCQWGSEDTLILLDRFFNIRGARGSWGERANSALKNKKGKAFKHEKTKKKRGSYRGGQISTTVNSIRFDDD</sequence>
<dbReference type="Pfam" id="PF05022">
    <property type="entry name" value="SRP40_C"/>
    <property type="match status" value="1"/>
</dbReference>
<feature type="domain" description="Srp40 C-terminal" evidence="1">
    <location>
        <begin position="17"/>
        <end position="71"/>
    </location>
</feature>
<dbReference type="HOGENOM" id="CLU_2690876_0_0_1"/>
<dbReference type="EMBL" id="ACPB03008522">
    <property type="status" value="NOT_ANNOTATED_CDS"/>
    <property type="molecule type" value="Genomic_DNA"/>
</dbReference>
<dbReference type="GO" id="GO:0005730">
    <property type="term" value="C:nucleolus"/>
    <property type="evidence" value="ECO:0007669"/>
    <property type="project" value="InterPro"/>
</dbReference>
<dbReference type="STRING" id="13249.T1HYL2"/>
<evidence type="ECO:0000313" key="2">
    <source>
        <dbReference type="EnsemblMetazoa" id="RPRC009132-PA"/>
    </source>
</evidence>
<dbReference type="AlphaFoldDB" id="T1HYL2"/>
<evidence type="ECO:0000313" key="3">
    <source>
        <dbReference type="Proteomes" id="UP000015103"/>
    </source>
</evidence>
<evidence type="ECO:0000259" key="1">
    <source>
        <dbReference type="Pfam" id="PF05022"/>
    </source>
</evidence>
<dbReference type="InterPro" id="IPR007718">
    <property type="entry name" value="Srp40_C"/>
</dbReference>
<dbReference type="PANTHER" id="PTHR23216:SF1">
    <property type="entry name" value="NUCLEOLAR AND COILED-BODY PHOSPHOPROTEIN 1"/>
    <property type="match status" value="1"/>
</dbReference>
<protein>
    <submittedName>
        <fullName evidence="2">SRP40_C domain-containing protein</fullName>
    </submittedName>
</protein>
<name>T1HYL2_RHOPR</name>
<dbReference type="InterPro" id="IPR039191">
    <property type="entry name" value="Nopp140-like"/>
</dbReference>
<dbReference type="PANTHER" id="PTHR23216">
    <property type="entry name" value="NUCLEOLAR AND COILED-BODY PHOSPHOPROTEIN 1"/>
    <property type="match status" value="1"/>
</dbReference>
<keyword evidence="3" id="KW-1185">Reference proteome</keyword>
<dbReference type="InParanoid" id="T1HYL2"/>